<feature type="transmembrane region" description="Helical" evidence="6">
    <location>
        <begin position="209"/>
        <end position="228"/>
    </location>
</feature>
<evidence type="ECO:0000313" key="8">
    <source>
        <dbReference type="EMBL" id="TQN37951.1"/>
    </source>
</evidence>
<proteinExistence type="predicted"/>
<dbReference type="Proteomes" id="UP000319865">
    <property type="component" value="Unassembled WGS sequence"/>
</dbReference>
<dbReference type="OrthoDB" id="5243524at2"/>
<feature type="transmembrane region" description="Helical" evidence="6">
    <location>
        <begin position="400"/>
        <end position="430"/>
    </location>
</feature>
<dbReference type="Pfam" id="PF04932">
    <property type="entry name" value="Wzy_C"/>
    <property type="match status" value="1"/>
</dbReference>
<evidence type="ECO:0000256" key="4">
    <source>
        <dbReference type="ARBA" id="ARBA00023136"/>
    </source>
</evidence>
<feature type="compositionally biased region" description="Basic and acidic residues" evidence="5">
    <location>
        <begin position="458"/>
        <end position="467"/>
    </location>
</feature>
<organism evidence="8 9">
    <name type="scientific">Blastococcus colisei</name>
    <dbReference type="NCBI Taxonomy" id="1564162"/>
    <lineage>
        <taxon>Bacteria</taxon>
        <taxon>Bacillati</taxon>
        <taxon>Actinomycetota</taxon>
        <taxon>Actinomycetes</taxon>
        <taxon>Geodermatophilales</taxon>
        <taxon>Geodermatophilaceae</taxon>
        <taxon>Blastococcus</taxon>
    </lineage>
</organism>
<feature type="region of interest" description="Disordered" evidence="5">
    <location>
        <begin position="447"/>
        <end position="467"/>
    </location>
</feature>
<keyword evidence="3 6" id="KW-1133">Transmembrane helix</keyword>
<dbReference type="GO" id="GO:0016020">
    <property type="term" value="C:membrane"/>
    <property type="evidence" value="ECO:0007669"/>
    <property type="project" value="UniProtKB-SubCell"/>
</dbReference>
<evidence type="ECO:0000313" key="9">
    <source>
        <dbReference type="Proteomes" id="UP000319865"/>
    </source>
</evidence>
<feature type="transmembrane region" description="Helical" evidence="6">
    <location>
        <begin position="240"/>
        <end position="273"/>
    </location>
</feature>
<dbReference type="GO" id="GO:0016874">
    <property type="term" value="F:ligase activity"/>
    <property type="evidence" value="ECO:0007669"/>
    <property type="project" value="UniProtKB-KW"/>
</dbReference>
<evidence type="ECO:0000256" key="3">
    <source>
        <dbReference type="ARBA" id="ARBA00022989"/>
    </source>
</evidence>
<keyword evidence="2 6" id="KW-0812">Transmembrane</keyword>
<reference evidence="8 9" key="1">
    <citation type="submission" date="2019-06" db="EMBL/GenBank/DDBJ databases">
        <title>Sequencing the genomes of 1000 actinobacteria strains.</title>
        <authorList>
            <person name="Klenk H.-P."/>
        </authorList>
    </citation>
    <scope>NUCLEOTIDE SEQUENCE [LARGE SCALE GENOMIC DNA]</scope>
    <source>
        <strain evidence="8 9">DSM 46837</strain>
    </source>
</reference>
<evidence type="ECO:0000256" key="5">
    <source>
        <dbReference type="SAM" id="MobiDB-lite"/>
    </source>
</evidence>
<sequence length="467" mass="50488">MTNALAAPNEQERPTNGPRHLRRSTREVIAATLFLLYLVLLLLVPARLVLPGMGAAGRPAVAAGLGLLAWWIATRLHPRLATRSSHPVTWIVLILIVTVLISYALGYDRGLLPPESSGADRYLIVLASWVGVALVAADGLRTRRDLDRVIGAMVTLSAVSAAVGWLQFYGIDLAPYFRPPGFVYNADLVGVGLRGGPGLSRVYGTQQHYIEFGVVLAMVLPFAIHRALATSNRRTSYLRWTTVALIAGAIPLAISRAGFLGLITGLVVLGLAWPNRMKLWGFLGLVVGMAAFRTAIPGVLGTIKSAFLNYDADPSIQARLADFAATSAYIRDRPWFGRGPGTYVPELYRVLDNQFLGSFLAVGFIGTLALSSVFFTAIIIGRHVRRNATWDVDRHLGQTVTASAAVALITSLTFDSLAFPTFAGIIFFVFGMSGALWRLRDTHEPAPPGVPSLTSPLRAEHPREEMA</sequence>
<evidence type="ECO:0000259" key="7">
    <source>
        <dbReference type="Pfam" id="PF04932"/>
    </source>
</evidence>
<evidence type="ECO:0000256" key="2">
    <source>
        <dbReference type="ARBA" id="ARBA00022692"/>
    </source>
</evidence>
<feature type="region of interest" description="Disordered" evidence="5">
    <location>
        <begin position="1"/>
        <end position="21"/>
    </location>
</feature>
<dbReference type="InterPro" id="IPR007016">
    <property type="entry name" value="O-antigen_ligase-rel_domated"/>
</dbReference>
<accession>A0A543P1K9</accession>
<keyword evidence="4 6" id="KW-0472">Membrane</keyword>
<feature type="transmembrane region" description="Helical" evidence="6">
    <location>
        <begin position="279"/>
        <end position="300"/>
    </location>
</feature>
<feature type="transmembrane region" description="Helical" evidence="6">
    <location>
        <begin position="119"/>
        <end position="137"/>
    </location>
</feature>
<feature type="transmembrane region" description="Helical" evidence="6">
    <location>
        <begin position="56"/>
        <end position="76"/>
    </location>
</feature>
<keyword evidence="9" id="KW-1185">Reference proteome</keyword>
<feature type="transmembrane region" description="Helical" evidence="6">
    <location>
        <begin position="88"/>
        <end position="107"/>
    </location>
</feature>
<keyword evidence="8" id="KW-0436">Ligase</keyword>
<comment type="caution">
    <text evidence="8">The sequence shown here is derived from an EMBL/GenBank/DDBJ whole genome shotgun (WGS) entry which is preliminary data.</text>
</comment>
<dbReference type="InterPro" id="IPR051533">
    <property type="entry name" value="WaaL-like"/>
</dbReference>
<feature type="transmembrane region" description="Helical" evidence="6">
    <location>
        <begin position="355"/>
        <end position="380"/>
    </location>
</feature>
<dbReference type="EMBL" id="VFQE01000002">
    <property type="protein sequence ID" value="TQN37951.1"/>
    <property type="molecule type" value="Genomic_DNA"/>
</dbReference>
<gene>
    <name evidence="8" type="ORF">FHU33_4625</name>
</gene>
<feature type="transmembrane region" description="Helical" evidence="6">
    <location>
        <begin position="28"/>
        <end position="50"/>
    </location>
</feature>
<feature type="transmembrane region" description="Helical" evidence="6">
    <location>
        <begin position="149"/>
        <end position="171"/>
    </location>
</feature>
<evidence type="ECO:0000256" key="1">
    <source>
        <dbReference type="ARBA" id="ARBA00004141"/>
    </source>
</evidence>
<protein>
    <submittedName>
        <fullName evidence="8">O-antigen ligase-like membrane protein</fullName>
    </submittedName>
</protein>
<name>A0A543P1K9_9ACTN</name>
<dbReference type="AlphaFoldDB" id="A0A543P1K9"/>
<evidence type="ECO:0000256" key="6">
    <source>
        <dbReference type="SAM" id="Phobius"/>
    </source>
</evidence>
<dbReference type="PANTHER" id="PTHR37422:SF13">
    <property type="entry name" value="LIPOPOLYSACCHARIDE BIOSYNTHESIS PROTEIN PA4999-RELATED"/>
    <property type="match status" value="1"/>
</dbReference>
<dbReference type="PANTHER" id="PTHR37422">
    <property type="entry name" value="TEICHURONIC ACID BIOSYNTHESIS PROTEIN TUAE"/>
    <property type="match status" value="1"/>
</dbReference>
<feature type="domain" description="O-antigen ligase-related" evidence="7">
    <location>
        <begin position="242"/>
        <end position="370"/>
    </location>
</feature>
<comment type="subcellular location">
    <subcellularLocation>
        <location evidence="1">Membrane</location>
        <topology evidence="1">Multi-pass membrane protein</topology>
    </subcellularLocation>
</comment>